<keyword evidence="3 4" id="KW-0418">Kinase</keyword>
<dbReference type="InterPro" id="IPR018485">
    <property type="entry name" value="FGGY_C"/>
</dbReference>
<dbReference type="AlphaFoldDB" id="A0A4R1BQG8"/>
<dbReference type="InterPro" id="IPR050406">
    <property type="entry name" value="FGGY_Carb_Kinase"/>
</dbReference>
<dbReference type="GO" id="GO:0005975">
    <property type="term" value="P:carbohydrate metabolic process"/>
    <property type="evidence" value="ECO:0007669"/>
    <property type="project" value="InterPro"/>
</dbReference>
<accession>A0A4R1BQG8</accession>
<dbReference type="PANTHER" id="PTHR43095:SF2">
    <property type="entry name" value="GLUCONOKINASE"/>
    <property type="match status" value="1"/>
</dbReference>
<dbReference type="InterPro" id="IPR000577">
    <property type="entry name" value="Carb_kinase_FGGY"/>
</dbReference>
<dbReference type="SUPFAM" id="SSF53067">
    <property type="entry name" value="Actin-like ATPase domain"/>
    <property type="match status" value="2"/>
</dbReference>
<dbReference type="Proteomes" id="UP000295244">
    <property type="component" value="Unassembled WGS sequence"/>
</dbReference>
<dbReference type="OrthoDB" id="9805576at2"/>
<dbReference type="GO" id="GO:0016301">
    <property type="term" value="F:kinase activity"/>
    <property type="evidence" value="ECO:0007669"/>
    <property type="project" value="UniProtKB-KW"/>
</dbReference>
<dbReference type="CDD" id="cd07770">
    <property type="entry name" value="ASKHA_NBD_FGGY_GntK"/>
    <property type="match status" value="1"/>
</dbReference>
<dbReference type="RefSeq" id="WP_132688018.1">
    <property type="nucleotide sequence ID" value="NZ_SKBU01000006.1"/>
</dbReference>
<gene>
    <name evidence="7" type="ORF">E0L93_02475</name>
</gene>
<dbReference type="InterPro" id="IPR018484">
    <property type="entry name" value="FGGY_N"/>
</dbReference>
<evidence type="ECO:0000313" key="7">
    <source>
        <dbReference type="EMBL" id="TCJ19841.1"/>
    </source>
</evidence>
<evidence type="ECO:0000259" key="6">
    <source>
        <dbReference type="Pfam" id="PF02782"/>
    </source>
</evidence>
<protein>
    <submittedName>
        <fullName evidence="7">Gluconate kinase</fullName>
    </submittedName>
</protein>
<comment type="similarity">
    <text evidence="1 4">Belongs to the FGGY kinase family.</text>
</comment>
<dbReference type="PROSITE" id="PS00933">
    <property type="entry name" value="FGGY_KINASES_1"/>
    <property type="match status" value="1"/>
</dbReference>
<dbReference type="PIRSF" id="PIRSF000538">
    <property type="entry name" value="GlpK"/>
    <property type="match status" value="1"/>
</dbReference>
<reference evidence="7 8" key="1">
    <citation type="submission" date="2019-03" db="EMBL/GenBank/DDBJ databases">
        <title>Whole genome sequence of a novel Rubrobacter taiwanensis strain, isolated from Yellowstone National Park.</title>
        <authorList>
            <person name="Freed S."/>
            <person name="Ramaley R.F."/>
            <person name="Kyndt J.A."/>
        </authorList>
    </citation>
    <scope>NUCLEOTIDE SEQUENCE [LARGE SCALE GENOMIC DNA]</scope>
    <source>
        <strain evidence="7 8">Yellowstone</strain>
    </source>
</reference>
<dbReference type="Pfam" id="PF00370">
    <property type="entry name" value="FGGY_N"/>
    <property type="match status" value="1"/>
</dbReference>
<evidence type="ECO:0000256" key="3">
    <source>
        <dbReference type="ARBA" id="ARBA00022777"/>
    </source>
</evidence>
<organism evidence="7 8">
    <name type="scientific">Rubrobacter taiwanensis</name>
    <dbReference type="NCBI Taxonomy" id="185139"/>
    <lineage>
        <taxon>Bacteria</taxon>
        <taxon>Bacillati</taxon>
        <taxon>Actinomycetota</taxon>
        <taxon>Rubrobacteria</taxon>
        <taxon>Rubrobacterales</taxon>
        <taxon>Rubrobacteraceae</taxon>
        <taxon>Rubrobacter</taxon>
    </lineage>
</organism>
<keyword evidence="8" id="KW-1185">Reference proteome</keyword>
<evidence type="ECO:0000256" key="4">
    <source>
        <dbReference type="RuleBase" id="RU003733"/>
    </source>
</evidence>
<feature type="domain" description="Carbohydrate kinase FGGY C-terminal" evidence="6">
    <location>
        <begin position="253"/>
        <end position="441"/>
    </location>
</feature>
<evidence type="ECO:0000313" key="8">
    <source>
        <dbReference type="Proteomes" id="UP000295244"/>
    </source>
</evidence>
<dbReference type="Pfam" id="PF02782">
    <property type="entry name" value="FGGY_C"/>
    <property type="match status" value="1"/>
</dbReference>
<evidence type="ECO:0000259" key="5">
    <source>
        <dbReference type="Pfam" id="PF00370"/>
    </source>
</evidence>
<sequence>MSTGCIIGVDLGTTNVKATAYDRRGTILSRASRECPLESPAPGRAEQDADGIFSATLDVISRAARESGTEAEGVAFSSAMHSLLALDGRGEPLTPVITWADNRASDQARRLRRDAFDIYHRTGTPIHPMSPLAKLLWFREEDPETFRRARHWVSIKEYILHRLFGEFVVDHSVASATGLFNLKELRWDRGALELLGLPEEKLSRPVPATHALRGLKRETAAGLGLEPETPFVLGASDGTLANLGVGATEPGVAALTIGTSGAVRMMVPEPRTHPEGRTFCYALAPGRWVAGGPINNGGIALQWARDRMFPDLREPDRETYDLMEELASEVPPGSEGLVFLPYLTGERAPNWNPDVRAVLFGLTLEHGREHVIRAVMEGVACQLHAVARTLPEEPREYRATGGFARSQLWRQILSDVFGCEILYPESPESSCFGAALIGMQALGHLDSLEEARELVEVSHRQRPLPENLPVYRELSTRFARLYERLEPEF</sequence>
<keyword evidence="2 4" id="KW-0808">Transferase</keyword>
<dbReference type="GO" id="GO:0016773">
    <property type="term" value="F:phosphotransferase activity, alcohol group as acceptor"/>
    <property type="evidence" value="ECO:0007669"/>
    <property type="project" value="InterPro"/>
</dbReference>
<dbReference type="Gene3D" id="3.30.420.40">
    <property type="match status" value="2"/>
</dbReference>
<dbReference type="InterPro" id="IPR043129">
    <property type="entry name" value="ATPase_NBD"/>
</dbReference>
<evidence type="ECO:0000256" key="2">
    <source>
        <dbReference type="ARBA" id="ARBA00022679"/>
    </source>
</evidence>
<feature type="domain" description="Carbohydrate kinase FGGY N-terminal" evidence="5">
    <location>
        <begin position="6"/>
        <end position="244"/>
    </location>
</feature>
<evidence type="ECO:0000256" key="1">
    <source>
        <dbReference type="ARBA" id="ARBA00009156"/>
    </source>
</evidence>
<dbReference type="PANTHER" id="PTHR43095">
    <property type="entry name" value="SUGAR KINASE"/>
    <property type="match status" value="1"/>
</dbReference>
<dbReference type="EMBL" id="SKBU01000006">
    <property type="protein sequence ID" value="TCJ19841.1"/>
    <property type="molecule type" value="Genomic_DNA"/>
</dbReference>
<comment type="caution">
    <text evidence="7">The sequence shown here is derived from an EMBL/GenBank/DDBJ whole genome shotgun (WGS) entry which is preliminary data.</text>
</comment>
<dbReference type="PROSITE" id="PS00445">
    <property type="entry name" value="FGGY_KINASES_2"/>
    <property type="match status" value="1"/>
</dbReference>
<proteinExistence type="inferred from homology"/>
<name>A0A4R1BQG8_9ACTN</name>
<dbReference type="InterPro" id="IPR018483">
    <property type="entry name" value="Carb_kinase_FGGY_CS"/>
</dbReference>